<accession>A0A060VLN3</accession>
<gene>
    <name evidence="3" type="ORF">FZ928_14715</name>
    <name evidence="2" type="ORF">FZ929_09885</name>
    <name evidence="1" type="ORF">G4V31_01535</name>
    <name evidence="5" type="ORF">NCTC11679_04221</name>
    <name evidence="4" type="ORF">NCTC9140_02533</name>
    <name evidence="6" type="ORF">NCTC9617_02072</name>
    <name evidence="9" type="ORF">SAMEA104567804_04724</name>
    <name evidence="7" type="ORF">SAMEA3499901_01040</name>
    <name evidence="8" type="ORF">SAMEA3538828_00673</name>
</gene>
<dbReference type="Proteomes" id="UP000479475">
    <property type="component" value="Unassembled WGS sequence"/>
</dbReference>
<evidence type="ECO:0000313" key="3">
    <source>
        <dbReference type="EMBL" id="QEP92572.1"/>
    </source>
</evidence>
<dbReference type="Proteomes" id="UP000255167">
    <property type="component" value="Unassembled WGS sequence"/>
</dbReference>
<evidence type="ECO:0000313" key="8">
    <source>
        <dbReference type="EMBL" id="SYR29910.1"/>
    </source>
</evidence>
<proteinExistence type="predicted"/>
<dbReference type="Proteomes" id="UP000325127">
    <property type="component" value="Chromosome"/>
</dbReference>
<evidence type="ECO:0000313" key="6">
    <source>
        <dbReference type="EMBL" id="STW40528.1"/>
    </source>
</evidence>
<dbReference type="EMBL" id="JAAKYD010000001">
    <property type="protein sequence ID" value="NGN70816.1"/>
    <property type="molecule type" value="Genomic_DNA"/>
</dbReference>
<dbReference type="EMBL" id="UGNC01000004">
    <property type="protein sequence ID" value="STW40528.1"/>
    <property type="molecule type" value="Genomic_DNA"/>
</dbReference>
<dbReference type="EMBL" id="UGMG01000001">
    <property type="protein sequence ID" value="STV68467.1"/>
    <property type="molecule type" value="Genomic_DNA"/>
</dbReference>
<dbReference type="EMBL" id="CAAGWG010000025">
    <property type="protein sequence ID" value="VGD37987.1"/>
    <property type="molecule type" value="Genomic_DNA"/>
</dbReference>
<evidence type="ECO:0000313" key="2">
    <source>
        <dbReference type="EMBL" id="QEP91551.1"/>
    </source>
</evidence>
<dbReference type="EMBL" id="ULCI01000002">
    <property type="protein sequence ID" value="SYR29910.1"/>
    <property type="molecule type" value="Genomic_DNA"/>
</dbReference>
<evidence type="ECO:0000313" key="17">
    <source>
        <dbReference type="Proteomes" id="UP000325127"/>
    </source>
</evidence>
<evidence type="ECO:0000313" key="13">
    <source>
        <dbReference type="Proteomes" id="UP000258253"/>
    </source>
</evidence>
<dbReference type="KEGG" id="kpx:PMK1_02816"/>
<dbReference type="Proteomes" id="UP000254938">
    <property type="component" value="Unassembled WGS sequence"/>
</dbReference>
<evidence type="ECO:0000313" key="4">
    <source>
        <dbReference type="EMBL" id="STS80815.1"/>
    </source>
</evidence>
<evidence type="ECO:0000313" key="10">
    <source>
        <dbReference type="Proteomes" id="UP000254938"/>
    </source>
</evidence>
<dbReference type="AlphaFoldDB" id="A0A060VLN3"/>
<name>A0A060VLN3_KLEPN</name>
<evidence type="ECO:0000313" key="14">
    <source>
        <dbReference type="Proteomes" id="UP000259975"/>
    </source>
</evidence>
<evidence type="ECO:0000313" key="16">
    <source>
        <dbReference type="Proteomes" id="UP000325096"/>
    </source>
</evidence>
<dbReference type="EMBL" id="CP043669">
    <property type="protein sequence ID" value="QEP91551.1"/>
    <property type="molecule type" value="Genomic_DNA"/>
</dbReference>
<evidence type="ECO:0000313" key="12">
    <source>
        <dbReference type="Proteomes" id="UP000255239"/>
    </source>
</evidence>
<dbReference type="Proteomes" id="UP000325096">
    <property type="component" value="Chromosome"/>
</dbReference>
<dbReference type="Proteomes" id="UP000258253">
    <property type="component" value="Unassembled WGS sequence"/>
</dbReference>
<reference evidence="1 18" key="4">
    <citation type="submission" date="2020-02" db="EMBL/GenBank/DDBJ databases">
        <title>Klebsiella pneumoniae genome sequencing and assembly.</title>
        <authorList>
            <person name="Starkova P.S."/>
            <person name="Sulyan O.S."/>
            <person name="Likholetova D.V."/>
            <person name="Ageevets V.A."/>
            <person name="Lazareva I.V."/>
            <person name="Sopova J.V."/>
            <person name="Sidorenko S.V."/>
        </authorList>
    </citation>
    <scope>NUCLEOTIDE SEQUENCE [LARGE SCALE GENOMIC DNA]</scope>
    <source>
        <strain evidence="1 18">2429</strain>
    </source>
</reference>
<reference evidence="16 17" key="3">
    <citation type="submission" date="2019-08" db="EMBL/GenBank/DDBJ databases">
        <title>Emergence of NDM-5-producing hypervirulent Klebsiella pneumoniae from clinical infections.</title>
        <authorList>
            <person name="Shen Z."/>
            <person name="Zhang H."/>
            <person name="Li M."/>
        </authorList>
    </citation>
    <scope>NUCLEOTIDE SEQUENCE [LARGE SCALE GENOMIC DNA]</scope>
    <source>
        <strain evidence="3 17">RJ18-01</strain>
        <strain evidence="2 16">RJ18-06</strain>
    </source>
</reference>
<evidence type="ECO:0000313" key="1">
    <source>
        <dbReference type="EMBL" id="NGN70816.1"/>
    </source>
</evidence>
<dbReference type="Proteomes" id="UP000259975">
    <property type="component" value="Unassembled WGS sequence"/>
</dbReference>
<evidence type="ECO:0000313" key="11">
    <source>
        <dbReference type="Proteomes" id="UP000255167"/>
    </source>
</evidence>
<evidence type="ECO:0000313" key="15">
    <source>
        <dbReference type="Proteomes" id="UP000294876"/>
    </source>
</evidence>
<evidence type="ECO:0000313" key="18">
    <source>
        <dbReference type="Proteomes" id="UP000479475"/>
    </source>
</evidence>
<evidence type="ECO:0000313" key="5">
    <source>
        <dbReference type="EMBL" id="STV68467.1"/>
    </source>
</evidence>
<organism evidence="7 14">
    <name type="scientific">Klebsiella pneumoniae</name>
    <dbReference type="NCBI Taxonomy" id="573"/>
    <lineage>
        <taxon>Bacteria</taxon>
        <taxon>Pseudomonadati</taxon>
        <taxon>Pseudomonadota</taxon>
        <taxon>Gammaproteobacteria</taxon>
        <taxon>Enterobacterales</taxon>
        <taxon>Enterobacteriaceae</taxon>
        <taxon>Klebsiella/Raoultella group</taxon>
        <taxon>Klebsiella</taxon>
        <taxon>Klebsiella pneumoniae complex</taxon>
    </lineage>
</organism>
<evidence type="ECO:0000313" key="7">
    <source>
        <dbReference type="EMBL" id="SXN30043.1"/>
    </source>
</evidence>
<dbReference type="RefSeq" id="WP_004183235.1">
    <property type="nucleotide sequence ID" value="NZ_AP019665.1"/>
</dbReference>
<dbReference type="Proteomes" id="UP000255239">
    <property type="component" value="Unassembled WGS sequence"/>
</dbReference>
<dbReference type="Proteomes" id="UP000294876">
    <property type="component" value="Unassembled WGS sequence"/>
</dbReference>
<protein>
    <submittedName>
        <fullName evidence="7">Uncharacterized protein</fullName>
    </submittedName>
</protein>
<dbReference type="EMBL" id="UGKQ01000007">
    <property type="protein sequence ID" value="STS80815.1"/>
    <property type="molecule type" value="Genomic_DNA"/>
</dbReference>
<dbReference type="EMBL" id="UKGE01000004">
    <property type="protein sequence ID" value="SXN30043.1"/>
    <property type="molecule type" value="Genomic_DNA"/>
</dbReference>
<dbReference type="EMBL" id="CP043670">
    <property type="protein sequence ID" value="QEP92572.1"/>
    <property type="molecule type" value="Genomic_DNA"/>
</dbReference>
<reference evidence="10 11" key="1">
    <citation type="submission" date="2018-06" db="EMBL/GenBank/DDBJ databases">
        <authorList>
            <consortium name="Pathogen Informatics"/>
            <person name="Doyle S."/>
        </authorList>
    </citation>
    <scope>NUCLEOTIDE SEQUENCE [LARGE SCALE GENOMIC DNA]</scope>
    <source>
        <strain evidence="5 12">NCTC11679</strain>
        <strain evidence="4 10">NCTC9140</strain>
        <strain evidence="6 11">NCTC9617</strain>
    </source>
</reference>
<reference evidence="13 14" key="2">
    <citation type="submission" date="2018-08" db="EMBL/GenBank/DDBJ databases">
        <authorList>
            <consortium name="Pathogen Informatics"/>
        </authorList>
    </citation>
    <scope>NUCLEOTIDE SEQUENCE [LARGE SCALE GENOMIC DNA]</scope>
    <source>
        <strain evidence="9 15">5012STDY7312589</strain>
        <strain evidence="7 14">EuSCAPE_AT029</strain>
        <strain evidence="8 13">EuSCAPE_HU047</strain>
    </source>
</reference>
<sequence>MSDIELERFKAMLRDESIDDLLTALAYKIPLYRLDPLIIRGRTEHITNAELIESFDRLYQAGILMTGENGQVVKGPKWVEPEFVKMEKYFPHPR</sequence>
<evidence type="ECO:0000313" key="9">
    <source>
        <dbReference type="EMBL" id="VGD37987.1"/>
    </source>
</evidence>